<proteinExistence type="predicted"/>
<dbReference type="KEGG" id="cta:CTA_0945"/>
<feature type="domain" description="Alpha fucosidase A-like C-terminal" evidence="1">
    <location>
        <begin position="229"/>
        <end position="322"/>
    </location>
</feature>
<dbReference type="AlphaFoldDB" id="A0A0H2X3G6"/>
<organism evidence="2 3">
    <name type="scientific">Chlamydia trachomatis serovar A (strain ATCC VR-571B / DSM 19440 / HAR-13)</name>
    <dbReference type="NCBI Taxonomy" id="315277"/>
    <lineage>
        <taxon>Bacteria</taxon>
        <taxon>Pseudomonadati</taxon>
        <taxon>Chlamydiota</taxon>
        <taxon>Chlamydiia</taxon>
        <taxon>Chlamydiales</taxon>
        <taxon>Chlamydiaceae</taxon>
        <taxon>Chlamydia/Chlamydophila group</taxon>
        <taxon>Chlamydia</taxon>
    </lineage>
</organism>
<dbReference type="InterPro" id="IPR049053">
    <property type="entry name" value="AFCA-like_C"/>
</dbReference>
<gene>
    <name evidence="2" type="ordered locus">CTA_0945</name>
</gene>
<dbReference type="Proteomes" id="UP000002532">
    <property type="component" value="Chromosome"/>
</dbReference>
<sequence length="329" mass="37422">MIKIAQSFKPYIMEPGAKIPIPGSTLYAQVFPSLWRIFSSSHELVNEGRVPIQGPLQRFAVFQNLNRGGVAVMTEQYKYYLSPNGCYTRSIADLPSASFYSGEYVSFGVHKHADLEKIRRRKDLKEILPFLFRHGALLQNQPNLSMEKTEVALLLDTLDAAIAEPNKERVFSLLERFVYAGLSKTLLPRLYDEEYQGIVSEDPRPGNEAVPFSLLRAAALSMRRIFIQESDGVVTLLPALPPEFPCGRWIGLYLENIGEISFEWSKKTIRRVILKAHVSRELAIISPGVHSSRFRVEEQGRIISCKIKNLLEKVEIKAGTTYLWDRFCK</sequence>
<dbReference type="InterPro" id="IPR013780">
    <property type="entry name" value="Glyco_hydro_b"/>
</dbReference>
<evidence type="ECO:0000259" key="1">
    <source>
        <dbReference type="Pfam" id="PF21307"/>
    </source>
</evidence>
<reference evidence="2 3" key="1">
    <citation type="journal article" date="2005" name="Infect. Immun.">
        <title>Comparative genomic analysis of Chlamydia trachomatis oculotropic and genitotropic strains.</title>
        <authorList>
            <person name="Carlson J.H."/>
            <person name="Porcella S.F."/>
            <person name="McClarty G."/>
            <person name="Caldwell H.D."/>
        </authorList>
    </citation>
    <scope>NUCLEOTIDE SEQUENCE [LARGE SCALE GENOMIC DNA]</scope>
    <source>
        <strain evidence="3">ATCC VR-571B / DSM 19440 / HAR-13</strain>
    </source>
</reference>
<evidence type="ECO:0000313" key="2">
    <source>
        <dbReference type="EMBL" id="AAX51151.1"/>
    </source>
</evidence>
<dbReference type="RefSeq" id="WP_009872985.1">
    <property type="nucleotide sequence ID" value="NC_007429.1"/>
</dbReference>
<dbReference type="EMBL" id="CP000051">
    <property type="protein sequence ID" value="AAX51151.1"/>
    <property type="molecule type" value="Genomic_DNA"/>
</dbReference>
<dbReference type="HOGENOM" id="CLU_905191_0_0_0"/>
<evidence type="ECO:0000313" key="3">
    <source>
        <dbReference type="Proteomes" id="UP000002532"/>
    </source>
</evidence>
<keyword evidence="3" id="KW-1185">Reference proteome</keyword>
<dbReference type="Gene3D" id="2.60.40.1180">
    <property type="entry name" value="Golgi alpha-mannosidase II"/>
    <property type="match status" value="1"/>
</dbReference>
<accession>A0A0H2X3G6</accession>
<name>A0A0H2X3G6_CHLTA</name>
<dbReference type="Pfam" id="PF21307">
    <property type="entry name" value="Glyco_hydro_95_C"/>
    <property type="match status" value="1"/>
</dbReference>
<protein>
    <submittedName>
        <fullName evidence="2">Hypothetical membrane associated protein</fullName>
    </submittedName>
</protein>